<feature type="non-terminal residue" evidence="1">
    <location>
        <position position="129"/>
    </location>
</feature>
<accession>A0A5C3LHQ4</accession>
<keyword evidence="2" id="KW-1185">Reference proteome</keyword>
<dbReference type="Proteomes" id="UP000308652">
    <property type="component" value="Unassembled WGS sequence"/>
</dbReference>
<reference evidence="1 2" key="1">
    <citation type="journal article" date="2019" name="Nat. Ecol. Evol.">
        <title>Megaphylogeny resolves global patterns of mushroom evolution.</title>
        <authorList>
            <person name="Varga T."/>
            <person name="Krizsan K."/>
            <person name="Foldi C."/>
            <person name="Dima B."/>
            <person name="Sanchez-Garcia M."/>
            <person name="Sanchez-Ramirez S."/>
            <person name="Szollosi G.J."/>
            <person name="Szarkandi J.G."/>
            <person name="Papp V."/>
            <person name="Albert L."/>
            <person name="Andreopoulos W."/>
            <person name="Angelini C."/>
            <person name="Antonin V."/>
            <person name="Barry K.W."/>
            <person name="Bougher N.L."/>
            <person name="Buchanan P."/>
            <person name="Buyck B."/>
            <person name="Bense V."/>
            <person name="Catcheside P."/>
            <person name="Chovatia M."/>
            <person name="Cooper J."/>
            <person name="Damon W."/>
            <person name="Desjardin D."/>
            <person name="Finy P."/>
            <person name="Geml J."/>
            <person name="Haridas S."/>
            <person name="Hughes K."/>
            <person name="Justo A."/>
            <person name="Karasinski D."/>
            <person name="Kautmanova I."/>
            <person name="Kiss B."/>
            <person name="Kocsube S."/>
            <person name="Kotiranta H."/>
            <person name="LaButti K.M."/>
            <person name="Lechner B.E."/>
            <person name="Liimatainen K."/>
            <person name="Lipzen A."/>
            <person name="Lukacs Z."/>
            <person name="Mihaltcheva S."/>
            <person name="Morgado L.N."/>
            <person name="Niskanen T."/>
            <person name="Noordeloos M.E."/>
            <person name="Ohm R.A."/>
            <person name="Ortiz-Santana B."/>
            <person name="Ovrebo C."/>
            <person name="Racz N."/>
            <person name="Riley R."/>
            <person name="Savchenko A."/>
            <person name="Shiryaev A."/>
            <person name="Soop K."/>
            <person name="Spirin V."/>
            <person name="Szebenyi C."/>
            <person name="Tomsovsky M."/>
            <person name="Tulloss R.E."/>
            <person name="Uehling J."/>
            <person name="Grigoriev I.V."/>
            <person name="Vagvolgyi C."/>
            <person name="Papp T."/>
            <person name="Martin F.M."/>
            <person name="Miettinen O."/>
            <person name="Hibbett D.S."/>
            <person name="Nagy L.G."/>
        </authorList>
    </citation>
    <scope>NUCLEOTIDE SEQUENCE [LARGE SCALE GENOMIC DNA]</scope>
    <source>
        <strain evidence="1 2">CBS 166.37</strain>
    </source>
</reference>
<dbReference type="EMBL" id="ML213668">
    <property type="protein sequence ID" value="TFK32629.1"/>
    <property type="molecule type" value="Genomic_DNA"/>
</dbReference>
<evidence type="ECO:0000313" key="2">
    <source>
        <dbReference type="Proteomes" id="UP000308652"/>
    </source>
</evidence>
<organism evidence="1 2">
    <name type="scientific">Crucibulum laeve</name>
    <dbReference type="NCBI Taxonomy" id="68775"/>
    <lineage>
        <taxon>Eukaryota</taxon>
        <taxon>Fungi</taxon>
        <taxon>Dikarya</taxon>
        <taxon>Basidiomycota</taxon>
        <taxon>Agaricomycotina</taxon>
        <taxon>Agaricomycetes</taxon>
        <taxon>Agaricomycetidae</taxon>
        <taxon>Agaricales</taxon>
        <taxon>Agaricineae</taxon>
        <taxon>Nidulariaceae</taxon>
        <taxon>Crucibulum</taxon>
    </lineage>
</organism>
<evidence type="ECO:0008006" key="3">
    <source>
        <dbReference type="Google" id="ProtNLM"/>
    </source>
</evidence>
<proteinExistence type="predicted"/>
<feature type="non-terminal residue" evidence="1">
    <location>
        <position position="1"/>
    </location>
</feature>
<name>A0A5C3LHQ4_9AGAR</name>
<protein>
    <recommendedName>
        <fullName evidence="3">F-box domain-containing protein</fullName>
    </recommendedName>
</protein>
<dbReference type="AlphaFoldDB" id="A0A5C3LHQ4"/>
<dbReference type="OrthoDB" id="2786563at2759"/>
<gene>
    <name evidence="1" type="ORF">BDQ12DRAFT_581629</name>
</gene>
<evidence type="ECO:0000313" key="1">
    <source>
        <dbReference type="EMBL" id="TFK32629.1"/>
    </source>
</evidence>
<sequence length="129" mass="14498">IVCKQWYRIGLPLFYESVILRTITQSNALRTTLARKPKMGLWIRRLRIDGGICGKLENITTAAPNIAVFHLSLGVASSQNPGGLCRALPLMQFSELYLHTFNGHDNRASRTLRATVLRCISTTWTRLVS</sequence>